<evidence type="ECO:0000256" key="2">
    <source>
        <dbReference type="SAM" id="Phobius"/>
    </source>
</evidence>
<name>A0A6J6YZK9_9ZZZZ</name>
<keyword evidence="2" id="KW-0812">Transmembrane</keyword>
<feature type="transmembrane region" description="Helical" evidence="2">
    <location>
        <begin position="12"/>
        <end position="31"/>
    </location>
</feature>
<dbReference type="EMBL" id="CAFAAQ010000118">
    <property type="protein sequence ID" value="CAB4812666.1"/>
    <property type="molecule type" value="Genomic_DNA"/>
</dbReference>
<dbReference type="SUPFAM" id="SSF52266">
    <property type="entry name" value="SGNH hydrolase"/>
    <property type="match status" value="1"/>
</dbReference>
<feature type="compositionally biased region" description="Basic residues" evidence="1">
    <location>
        <begin position="538"/>
        <end position="548"/>
    </location>
</feature>
<feature type="transmembrane region" description="Helical" evidence="2">
    <location>
        <begin position="67"/>
        <end position="90"/>
    </location>
</feature>
<protein>
    <submittedName>
        <fullName evidence="3">Unannotated protein</fullName>
    </submittedName>
</protein>
<organism evidence="3">
    <name type="scientific">freshwater metagenome</name>
    <dbReference type="NCBI Taxonomy" id="449393"/>
    <lineage>
        <taxon>unclassified sequences</taxon>
        <taxon>metagenomes</taxon>
        <taxon>ecological metagenomes</taxon>
    </lineage>
</organism>
<dbReference type="Gene3D" id="3.40.50.1110">
    <property type="entry name" value="SGNH hydrolase"/>
    <property type="match status" value="1"/>
</dbReference>
<evidence type="ECO:0000256" key="1">
    <source>
        <dbReference type="SAM" id="MobiDB-lite"/>
    </source>
</evidence>
<proteinExistence type="predicted"/>
<sequence>MEETQSPPRWAWRHFVPVVAPLAIGLLFFLLGETSRAIVLWVIAGITLVLVLFGVPVDRYLARLGTWIASVVGLIASLMIGVVLVLAGWLSRIFRRDPLTPRRLQGNEWQPAASQADSDFLATSTYGLERANSSRTLASQPGGMRGFGRAAVMAVGAVTLLLLADLGVGLAWDQISGPGSPAAQIVDRVNFTGNTNTVADIRASSPAMLAYPWAEEYFREIQTTPSSYWPFTESRPISFQGKYVNIEGWSRSSYAPADLPKNAPVVWMFGGSTTWGEGQRDGYTIASYLGRIAEDAGTPIRVVNYGQRGWTHFQEMILFEQLLASEPAPAVAIFYDGANEINAQTLGAKGVPSHTMADQYAEKISGGISEEFAPDEPPPAPPSKAKLAWQAYLDHSAIQQLVRVLKGQFDAPAGASEAAVHQSAAVNQDGGSKDGFSETYVKTEQDAQRAVDVYERGRFLTTQLAEEYGVMPIFFWQPVMAGQAEVWANDRISDPTLNISDALDGRKDVYIDGGHTNEEGARIVAERIWTDIEPSVKAPRRPPSRRSNRPAVPAPTPAPTSEATIESARISLDEAALNPCDLGTWSSRLGVLRSSSPDETTEVIELSKEFLLLLAGQLPADQSAVRQALTTASAKLVQQAAAAQVDPAVPLLAQLPLANDAEFRSAIETGLAVNASVNGCG</sequence>
<feature type="transmembrane region" description="Helical" evidence="2">
    <location>
        <begin position="150"/>
        <end position="172"/>
    </location>
</feature>
<reference evidence="3" key="1">
    <citation type="submission" date="2020-05" db="EMBL/GenBank/DDBJ databases">
        <authorList>
            <person name="Chiriac C."/>
            <person name="Salcher M."/>
            <person name="Ghai R."/>
            <person name="Kavagutti S V."/>
        </authorList>
    </citation>
    <scope>NUCLEOTIDE SEQUENCE</scope>
</reference>
<evidence type="ECO:0000313" key="3">
    <source>
        <dbReference type="EMBL" id="CAB4812666.1"/>
    </source>
</evidence>
<keyword evidence="2" id="KW-1133">Transmembrane helix</keyword>
<keyword evidence="2" id="KW-0472">Membrane</keyword>
<feature type="transmembrane region" description="Helical" evidence="2">
    <location>
        <begin position="38"/>
        <end position="55"/>
    </location>
</feature>
<dbReference type="AlphaFoldDB" id="A0A6J6YZK9"/>
<gene>
    <name evidence="3" type="ORF">UFOPK3046_01255</name>
</gene>
<accession>A0A6J6YZK9</accession>
<feature type="region of interest" description="Disordered" evidence="1">
    <location>
        <begin position="534"/>
        <end position="563"/>
    </location>
</feature>
<dbReference type="InterPro" id="IPR036514">
    <property type="entry name" value="SGNH_hydro_sf"/>
</dbReference>